<sequence>MQSKEGLEAFARYWYDLINYGFETGDVEPIKAISGPECVVCDTFYRTVDYGFDEAGWILGGSIKVEDAFSEYILTSDGRYQVLVQQTQIPTSYYGPTGITASADGTTEPAVQMMEARYTSAGWYAEDVVTIWS</sequence>
<feature type="domain" description="DUF6318" evidence="1">
    <location>
        <begin position="2"/>
        <end position="126"/>
    </location>
</feature>
<keyword evidence="3" id="KW-1185">Reference proteome</keyword>
<comment type="caution">
    <text evidence="2">The sequence shown here is derived from an EMBL/GenBank/DDBJ whole genome shotgun (WGS) entry which is preliminary data.</text>
</comment>
<dbReference type="EMBL" id="VTFX01000005">
    <property type="protein sequence ID" value="KAD3515128.1"/>
    <property type="molecule type" value="Genomic_DNA"/>
</dbReference>
<organism evidence="2 3">
    <name type="scientific">Arthrobacter yangruifuii</name>
    <dbReference type="NCBI Taxonomy" id="2606616"/>
    <lineage>
        <taxon>Bacteria</taxon>
        <taxon>Bacillati</taxon>
        <taxon>Actinomycetota</taxon>
        <taxon>Actinomycetes</taxon>
        <taxon>Micrococcales</taxon>
        <taxon>Micrococcaceae</taxon>
        <taxon>Arthrobacter</taxon>
    </lineage>
</organism>
<proteinExistence type="predicted"/>
<name>A0A5N6MGW6_9MICC</name>
<gene>
    <name evidence="2" type="ORF">GD627_12575</name>
</gene>
<evidence type="ECO:0000259" key="1">
    <source>
        <dbReference type="Pfam" id="PF19843"/>
    </source>
</evidence>
<dbReference type="InterPro" id="IPR046281">
    <property type="entry name" value="DUF6318"/>
</dbReference>
<accession>A0A5N6MGW6</accession>
<reference evidence="2 3" key="1">
    <citation type="submission" date="2019-08" db="EMBL/GenBank/DDBJ databases">
        <title>Arthrobacter sp. nov., isolated from plateau pika and Tibetan wild ass.</title>
        <authorList>
            <person name="Ge Y."/>
        </authorList>
    </citation>
    <scope>NUCLEOTIDE SEQUENCE [LARGE SCALE GENOMIC DNA]</scope>
    <source>
        <strain evidence="2 3">785</strain>
    </source>
</reference>
<evidence type="ECO:0000313" key="2">
    <source>
        <dbReference type="EMBL" id="KAD3515128.1"/>
    </source>
</evidence>
<dbReference type="Pfam" id="PF19843">
    <property type="entry name" value="DUF6318"/>
    <property type="match status" value="1"/>
</dbReference>
<evidence type="ECO:0000313" key="3">
    <source>
        <dbReference type="Proteomes" id="UP000326852"/>
    </source>
</evidence>
<dbReference type="OrthoDB" id="3748111at2"/>
<dbReference type="AlphaFoldDB" id="A0A5N6MGW6"/>
<dbReference type="Proteomes" id="UP000326852">
    <property type="component" value="Unassembled WGS sequence"/>
</dbReference>
<protein>
    <recommendedName>
        <fullName evidence="1">DUF6318 domain-containing protein</fullName>
    </recommendedName>
</protein>